<name>A0A061A8A5_9MOLU</name>
<dbReference type="SUPFAM" id="SSF47413">
    <property type="entry name" value="lambda repressor-like DNA-binding domains"/>
    <property type="match status" value="1"/>
</dbReference>
<evidence type="ECO:0000313" key="2">
    <source>
        <dbReference type="Proteomes" id="UP000032434"/>
    </source>
</evidence>
<dbReference type="Proteomes" id="UP000032434">
    <property type="component" value="Chromosome 1"/>
</dbReference>
<gene>
    <name evidence="1" type="ORF">Aocu_00570</name>
</gene>
<organism evidence="1 2">
    <name type="scientific">Acholeplasma oculi</name>
    <dbReference type="NCBI Taxonomy" id="35623"/>
    <lineage>
        <taxon>Bacteria</taxon>
        <taxon>Bacillati</taxon>
        <taxon>Mycoplasmatota</taxon>
        <taxon>Mollicutes</taxon>
        <taxon>Acholeplasmatales</taxon>
        <taxon>Acholeplasmataceae</taxon>
        <taxon>Acholeplasma</taxon>
    </lineage>
</organism>
<dbReference type="GO" id="GO:0003677">
    <property type="term" value="F:DNA binding"/>
    <property type="evidence" value="ECO:0007669"/>
    <property type="project" value="UniProtKB-KW"/>
</dbReference>
<dbReference type="RefSeq" id="WP_045748729.1">
    <property type="nucleotide sequence ID" value="NZ_FUZK01000002.1"/>
</dbReference>
<dbReference type="KEGG" id="aoc:Aocu_00570"/>
<keyword evidence="2" id="KW-1185">Reference proteome</keyword>
<dbReference type="InterPro" id="IPR011990">
    <property type="entry name" value="TPR-like_helical_dom_sf"/>
</dbReference>
<dbReference type="EMBL" id="LK028559">
    <property type="protein sequence ID" value="CDR30130.1"/>
    <property type="molecule type" value="Genomic_DNA"/>
</dbReference>
<dbReference type="Gene3D" id="1.25.40.10">
    <property type="entry name" value="Tetratricopeptide repeat domain"/>
    <property type="match status" value="1"/>
</dbReference>
<dbReference type="HOGENOM" id="CLU_079277_0_0_14"/>
<sequence>MRKFDQSREIALFIDKLRSYRNISQEDFLFDIISMRQYRRYMNGDSTLSYLILDKLAKRLGFNAEFVIMELETEKVKQTQAVNDLYNAVISNNSDKSNDLFMSIDERHLISDNDLLLFKHSKNMFDYFTKINSEFVTINKTKKLVDLDNLLKKRALTTSELLILISFFHFDTFKDIHVIAEKLASYIDNNVTVVSGHNIRVLVLVLKELARYFSITENYEKMLYYSNEGIKYSMAMRSFYLLDTLYYFAAAASHELNHIEKRNEYLFKCISLLSMEDNQNKIAKYKDLFKERFDIDIRDLTSKHHK</sequence>
<dbReference type="PATRIC" id="fig|35623.3.peg.56"/>
<keyword evidence="1" id="KW-0238">DNA-binding</keyword>
<dbReference type="InParanoid" id="A0A061A8A5"/>
<protein>
    <submittedName>
        <fullName evidence="1">Lambda repressor like protein, DNA-binding</fullName>
    </submittedName>
</protein>
<dbReference type="OrthoDB" id="384618at2"/>
<evidence type="ECO:0000313" key="1">
    <source>
        <dbReference type="EMBL" id="CDR30130.1"/>
    </source>
</evidence>
<reference evidence="2" key="1">
    <citation type="submission" date="2014-05" db="EMBL/GenBank/DDBJ databases">
        <authorList>
            <person name="Kube M."/>
        </authorList>
    </citation>
    <scope>NUCLEOTIDE SEQUENCE [LARGE SCALE GENOMIC DNA]</scope>
</reference>
<dbReference type="InterPro" id="IPR010982">
    <property type="entry name" value="Lambda_DNA-bd_dom_sf"/>
</dbReference>
<proteinExistence type="predicted"/>
<accession>A0A061A8A5</accession>
<dbReference type="AlphaFoldDB" id="A0A061A8A5"/>